<feature type="site" description="Deprotonates C-terminal active site Cys" evidence="7">
    <location>
        <position position="24"/>
    </location>
</feature>
<evidence type="ECO:0000313" key="11">
    <source>
        <dbReference type="Proteomes" id="UP000002440"/>
    </source>
</evidence>
<dbReference type="KEGG" id="mfa:Mfla_1185"/>
<dbReference type="GO" id="GO:0015035">
    <property type="term" value="F:protein-disulfide reductase activity"/>
    <property type="evidence" value="ECO:0007669"/>
    <property type="project" value="InterPro"/>
</dbReference>
<evidence type="ECO:0000256" key="6">
    <source>
        <dbReference type="PIRNR" id="PIRNR000077"/>
    </source>
</evidence>
<dbReference type="EMBL" id="CP000284">
    <property type="protein sequence ID" value="ABE49453.1"/>
    <property type="molecule type" value="Genomic_DNA"/>
</dbReference>
<dbReference type="GO" id="GO:0005829">
    <property type="term" value="C:cytosol"/>
    <property type="evidence" value="ECO:0007669"/>
    <property type="project" value="TreeGrafter"/>
</dbReference>
<dbReference type="PANTHER" id="PTHR45663:SF40">
    <property type="entry name" value="THIOREDOXIN 2"/>
    <property type="match status" value="1"/>
</dbReference>
<dbReference type="OrthoDB" id="9790390at2"/>
<dbReference type="InterPro" id="IPR036249">
    <property type="entry name" value="Thioredoxin-like_sf"/>
</dbReference>
<reference evidence="10 11" key="1">
    <citation type="submission" date="2006-03" db="EMBL/GenBank/DDBJ databases">
        <title>Complete sequence of Methylobacillus flagellatus KT.</title>
        <authorList>
            <consortium name="US DOE Joint Genome Institute"/>
            <person name="Copeland A."/>
            <person name="Lucas S."/>
            <person name="Lapidus A."/>
            <person name="Barry K."/>
            <person name="Detter J.C."/>
            <person name="Glavina del Rio T."/>
            <person name="Hammon N."/>
            <person name="Israni S."/>
            <person name="Dalin E."/>
            <person name="Tice H."/>
            <person name="Pitluck S."/>
            <person name="Brettin T."/>
            <person name="Bruce D."/>
            <person name="Han C."/>
            <person name="Tapia R."/>
            <person name="Saunders E."/>
            <person name="Gilna P."/>
            <person name="Schmutz J."/>
            <person name="Larimer F."/>
            <person name="Land M."/>
            <person name="Kyrpides N."/>
            <person name="Anderson I."/>
            <person name="Richardson P."/>
        </authorList>
    </citation>
    <scope>NUCLEOTIDE SEQUENCE [LARGE SCALE GENOMIC DNA]</scope>
    <source>
        <strain evidence="11">KT / ATCC 51484 / DSM 6875</strain>
    </source>
</reference>
<evidence type="ECO:0000256" key="2">
    <source>
        <dbReference type="ARBA" id="ARBA00022448"/>
    </source>
</evidence>
<dbReference type="AlphaFoldDB" id="Q1H234"/>
<dbReference type="PROSITE" id="PS51352">
    <property type="entry name" value="THIOREDOXIN_2"/>
    <property type="match status" value="1"/>
</dbReference>
<evidence type="ECO:0000256" key="7">
    <source>
        <dbReference type="PIRSR" id="PIRSR000077-1"/>
    </source>
</evidence>
<keyword evidence="2" id="KW-0813">Transport</keyword>
<protein>
    <recommendedName>
        <fullName evidence="6">Thioredoxin</fullName>
    </recommendedName>
</protein>
<dbReference type="STRING" id="265072.Mfla_1185"/>
<dbReference type="InterPro" id="IPR013766">
    <property type="entry name" value="Thioredoxin_domain"/>
</dbReference>
<keyword evidence="4 8" id="KW-1015">Disulfide bond</keyword>
<evidence type="ECO:0000256" key="5">
    <source>
        <dbReference type="ARBA" id="ARBA00023284"/>
    </source>
</evidence>
<feature type="site" description="Contributes to redox potential value" evidence="7">
    <location>
        <position position="31"/>
    </location>
</feature>
<sequence>MAVQHLNKRNFKQTMEHNPFVIVDFWATWCEPCVVFKPVFEAASEAYPDVVFAMVNVDDEPEISSYFHVKQIPALMAVRDQILVDAQVGKMSRSELENAIQSWAGFDVTDIRRHFSEKALP</sequence>
<dbReference type="HOGENOM" id="CLU_090389_10_4_4"/>
<name>Q1H234_METFK</name>
<dbReference type="Proteomes" id="UP000002440">
    <property type="component" value="Chromosome"/>
</dbReference>
<evidence type="ECO:0000256" key="8">
    <source>
        <dbReference type="PIRSR" id="PIRSR000077-4"/>
    </source>
</evidence>
<dbReference type="InterPro" id="IPR017937">
    <property type="entry name" value="Thioredoxin_CS"/>
</dbReference>
<evidence type="ECO:0000256" key="1">
    <source>
        <dbReference type="ARBA" id="ARBA00008987"/>
    </source>
</evidence>
<dbReference type="CDD" id="cd02947">
    <property type="entry name" value="TRX_family"/>
    <property type="match status" value="1"/>
</dbReference>
<evidence type="ECO:0000256" key="3">
    <source>
        <dbReference type="ARBA" id="ARBA00022982"/>
    </source>
</evidence>
<evidence type="ECO:0000259" key="9">
    <source>
        <dbReference type="PROSITE" id="PS51352"/>
    </source>
</evidence>
<dbReference type="eggNOG" id="COG3118">
    <property type="taxonomic scope" value="Bacteria"/>
</dbReference>
<organism evidence="10 11">
    <name type="scientific">Methylobacillus flagellatus (strain ATCC 51484 / DSM 6875 / VKM B-1610 / KT)</name>
    <dbReference type="NCBI Taxonomy" id="265072"/>
    <lineage>
        <taxon>Bacteria</taxon>
        <taxon>Pseudomonadati</taxon>
        <taxon>Pseudomonadota</taxon>
        <taxon>Betaproteobacteria</taxon>
        <taxon>Nitrosomonadales</taxon>
        <taxon>Methylophilaceae</taxon>
        <taxon>Methylobacillus</taxon>
    </lineage>
</organism>
<accession>Q1H234</accession>
<keyword evidence="3" id="KW-0249">Electron transport</keyword>
<feature type="active site" description="Nucleophile" evidence="7">
    <location>
        <position position="33"/>
    </location>
</feature>
<comment type="similarity">
    <text evidence="1 6">Belongs to the thioredoxin family.</text>
</comment>
<feature type="disulfide bond" description="Redox-active" evidence="8">
    <location>
        <begin position="30"/>
        <end position="33"/>
    </location>
</feature>
<proteinExistence type="inferred from homology"/>
<evidence type="ECO:0000256" key="4">
    <source>
        <dbReference type="ARBA" id="ARBA00023157"/>
    </source>
</evidence>
<dbReference type="PIRSF" id="PIRSF000077">
    <property type="entry name" value="Thioredoxin"/>
    <property type="match status" value="1"/>
</dbReference>
<feature type="active site" description="Nucleophile" evidence="7">
    <location>
        <position position="30"/>
    </location>
</feature>
<keyword evidence="5 8" id="KW-0676">Redox-active center</keyword>
<feature type="domain" description="Thioredoxin" evidence="9">
    <location>
        <begin position="1"/>
        <end position="105"/>
    </location>
</feature>
<dbReference type="PANTHER" id="PTHR45663">
    <property type="entry name" value="GEO12009P1"/>
    <property type="match status" value="1"/>
</dbReference>
<dbReference type="Gene3D" id="3.40.30.10">
    <property type="entry name" value="Glutaredoxin"/>
    <property type="match status" value="1"/>
</dbReference>
<gene>
    <name evidence="10" type="ordered locus">Mfla_1185</name>
</gene>
<feature type="site" description="Contributes to redox potential value" evidence="7">
    <location>
        <position position="32"/>
    </location>
</feature>
<dbReference type="RefSeq" id="WP_011479407.1">
    <property type="nucleotide sequence ID" value="NC_007947.1"/>
</dbReference>
<evidence type="ECO:0000313" key="10">
    <source>
        <dbReference type="EMBL" id="ABE49453.1"/>
    </source>
</evidence>
<keyword evidence="11" id="KW-1185">Reference proteome</keyword>
<dbReference type="InterPro" id="IPR005746">
    <property type="entry name" value="Thioredoxin"/>
</dbReference>
<dbReference type="Pfam" id="PF00085">
    <property type="entry name" value="Thioredoxin"/>
    <property type="match status" value="1"/>
</dbReference>
<dbReference type="SUPFAM" id="SSF52833">
    <property type="entry name" value="Thioredoxin-like"/>
    <property type="match status" value="1"/>
</dbReference>
<dbReference type="PROSITE" id="PS00194">
    <property type="entry name" value="THIOREDOXIN_1"/>
    <property type="match status" value="1"/>
</dbReference>